<dbReference type="SUPFAM" id="SSF48498">
    <property type="entry name" value="Tetracyclin repressor-like, C-terminal domain"/>
    <property type="match status" value="1"/>
</dbReference>
<keyword evidence="3" id="KW-0804">Transcription</keyword>
<dbReference type="EMBL" id="QGGV01000005">
    <property type="protein sequence ID" value="PWK56093.1"/>
    <property type="molecule type" value="Genomic_DNA"/>
</dbReference>
<dbReference type="InterPro" id="IPR009057">
    <property type="entry name" value="Homeodomain-like_sf"/>
</dbReference>
<evidence type="ECO:0000256" key="1">
    <source>
        <dbReference type="ARBA" id="ARBA00023015"/>
    </source>
</evidence>
<organism evidence="6 7">
    <name type="scientific">Silicimonas algicola</name>
    <dbReference type="NCBI Taxonomy" id="1826607"/>
    <lineage>
        <taxon>Bacteria</taxon>
        <taxon>Pseudomonadati</taxon>
        <taxon>Pseudomonadota</taxon>
        <taxon>Alphaproteobacteria</taxon>
        <taxon>Rhodobacterales</taxon>
        <taxon>Paracoccaceae</taxon>
    </lineage>
</organism>
<evidence type="ECO:0000256" key="4">
    <source>
        <dbReference type="PROSITE-ProRule" id="PRU00335"/>
    </source>
</evidence>
<dbReference type="Proteomes" id="UP000245390">
    <property type="component" value="Unassembled WGS sequence"/>
</dbReference>
<dbReference type="Pfam" id="PF13305">
    <property type="entry name" value="TetR_C_33"/>
    <property type="match status" value="1"/>
</dbReference>
<sequence>MARDTTQRRAELRDRLIDIAEDEIRANGLASLRARALADKAGCAVGAIYNVFDDLTGLVLAVNGRTFGRMGAEVSDAVRQGPSDPVGTMVVMAKGYLRFALRNPRLWRALFDVQMTADSDVPRWYLEELQRLFALIAAPLRILHPETPADRIDLMTRALFSSVHGMVLLGTEHRISAVPEDRIDEMIEFLIPRVARP</sequence>
<dbReference type="InterPro" id="IPR050109">
    <property type="entry name" value="HTH-type_TetR-like_transc_reg"/>
</dbReference>
<feature type="DNA-binding region" description="H-T-H motif" evidence="4">
    <location>
        <begin position="33"/>
        <end position="52"/>
    </location>
</feature>
<keyword evidence="1" id="KW-0805">Transcription regulation</keyword>
<dbReference type="InterPro" id="IPR036271">
    <property type="entry name" value="Tet_transcr_reg_TetR-rel_C_sf"/>
</dbReference>
<dbReference type="GO" id="GO:0000976">
    <property type="term" value="F:transcription cis-regulatory region binding"/>
    <property type="evidence" value="ECO:0007669"/>
    <property type="project" value="TreeGrafter"/>
</dbReference>
<dbReference type="GO" id="GO:0003700">
    <property type="term" value="F:DNA-binding transcription factor activity"/>
    <property type="evidence" value="ECO:0007669"/>
    <property type="project" value="TreeGrafter"/>
</dbReference>
<comment type="caution">
    <text evidence="6">The sequence shown here is derived from an EMBL/GenBank/DDBJ whole genome shotgun (WGS) entry which is preliminary data.</text>
</comment>
<keyword evidence="7" id="KW-1185">Reference proteome</keyword>
<dbReference type="PANTHER" id="PTHR30055">
    <property type="entry name" value="HTH-TYPE TRANSCRIPTIONAL REGULATOR RUTR"/>
    <property type="match status" value="1"/>
</dbReference>
<dbReference type="InterPro" id="IPR001647">
    <property type="entry name" value="HTH_TetR"/>
</dbReference>
<keyword evidence="2 4" id="KW-0238">DNA-binding</keyword>
<evidence type="ECO:0000313" key="6">
    <source>
        <dbReference type="EMBL" id="PWK56093.1"/>
    </source>
</evidence>
<proteinExistence type="predicted"/>
<dbReference type="InterPro" id="IPR025996">
    <property type="entry name" value="MT1864/Rv1816-like_C"/>
</dbReference>
<dbReference type="Gene3D" id="1.10.357.10">
    <property type="entry name" value="Tetracycline Repressor, domain 2"/>
    <property type="match status" value="1"/>
</dbReference>
<dbReference type="OrthoDB" id="7223515at2"/>
<name>A0A316G626_9RHOB</name>
<dbReference type="PROSITE" id="PS50977">
    <property type="entry name" value="HTH_TETR_2"/>
    <property type="match status" value="1"/>
</dbReference>
<evidence type="ECO:0000256" key="3">
    <source>
        <dbReference type="ARBA" id="ARBA00023163"/>
    </source>
</evidence>
<gene>
    <name evidence="6" type="ORF">C8D95_105158</name>
</gene>
<evidence type="ECO:0000313" key="7">
    <source>
        <dbReference type="Proteomes" id="UP000245390"/>
    </source>
</evidence>
<evidence type="ECO:0000256" key="2">
    <source>
        <dbReference type="ARBA" id="ARBA00023125"/>
    </source>
</evidence>
<dbReference type="RefSeq" id="WP_109759521.1">
    <property type="nucleotide sequence ID" value="NZ_CP034588.1"/>
</dbReference>
<dbReference type="KEGG" id="salo:EF888_17820"/>
<protein>
    <submittedName>
        <fullName evidence="6">TetR family transcriptional regulator</fullName>
    </submittedName>
</protein>
<dbReference type="PANTHER" id="PTHR30055:SF234">
    <property type="entry name" value="HTH-TYPE TRANSCRIPTIONAL REGULATOR BETI"/>
    <property type="match status" value="1"/>
</dbReference>
<reference evidence="6 7" key="1">
    <citation type="submission" date="2018-05" db="EMBL/GenBank/DDBJ databases">
        <title>Genomic Encyclopedia of Type Strains, Phase IV (KMG-IV): sequencing the most valuable type-strain genomes for metagenomic binning, comparative biology and taxonomic classification.</title>
        <authorList>
            <person name="Goeker M."/>
        </authorList>
    </citation>
    <scope>NUCLEOTIDE SEQUENCE [LARGE SCALE GENOMIC DNA]</scope>
    <source>
        <strain evidence="6 7">DSM 103371</strain>
    </source>
</reference>
<dbReference type="AlphaFoldDB" id="A0A316G626"/>
<evidence type="ECO:0000259" key="5">
    <source>
        <dbReference type="PROSITE" id="PS50977"/>
    </source>
</evidence>
<feature type="domain" description="HTH tetR-type" evidence="5">
    <location>
        <begin position="10"/>
        <end position="70"/>
    </location>
</feature>
<accession>A0A316G626</accession>
<dbReference type="SUPFAM" id="SSF46689">
    <property type="entry name" value="Homeodomain-like"/>
    <property type="match status" value="1"/>
</dbReference>